<evidence type="ECO:0000256" key="1">
    <source>
        <dbReference type="PROSITE-ProRule" id="PRU00325"/>
    </source>
</evidence>
<organism evidence="4 5">
    <name type="scientific">Paenibacillus hodogayensis</name>
    <dbReference type="NCBI Taxonomy" id="279208"/>
    <lineage>
        <taxon>Bacteria</taxon>
        <taxon>Bacillati</taxon>
        <taxon>Bacillota</taxon>
        <taxon>Bacilli</taxon>
        <taxon>Bacillales</taxon>
        <taxon>Paenibacillaceae</taxon>
        <taxon>Paenibacillus</taxon>
    </lineage>
</organism>
<keyword evidence="1" id="KW-0862">Zinc</keyword>
<keyword evidence="5" id="KW-1185">Reference proteome</keyword>
<sequence length="484" mass="54070">MTATLTTITEAYIDSLAPNAGAIKNGRDLVKKNSFAELYRSADGTLLYGNCKGSGKEPYRCSADYQKPENPVFRCTCPSRQFPCKHNLALLYAFAAGKPFAEGDIPDDVAEKRGKAEQREAKKEADAAQADGPAPKRKTNKAALAKKLAAQLEGVELLEKLVGQTVQTGLASLDAKALKVMEEQAKQLGNYYVPGLQAAFRELVLLLRREGDRERAYTEAMDRLTTLHALIRKSREHLEARRENPELPMELASSLEERIGHAWQLGELREGGLVRTDAELLQLAFRSYADEARGEHVDEGWWIGLDTGELYATRLYRPFRAAKHMREDDSCYAVVQSKELYVYPGEGVPRARWEEATMRGTTAEDRTAVLAHARTSFADVLKDVKNQLKQPLAGKHPVALVRYARLGRTGDGRYALEDGEGRSLALGDIAELAHPVGPMLEQLRDEWRHGQAMLVMFEHNLDDHRLTAQPLSLMTPHETVRFIY</sequence>
<evidence type="ECO:0000313" key="4">
    <source>
        <dbReference type="EMBL" id="MFB9753852.1"/>
    </source>
</evidence>
<dbReference type="RefSeq" id="WP_344915112.1">
    <property type="nucleotide sequence ID" value="NZ_BAAAYO010000014.1"/>
</dbReference>
<evidence type="ECO:0000259" key="3">
    <source>
        <dbReference type="PROSITE" id="PS50966"/>
    </source>
</evidence>
<evidence type="ECO:0000313" key="5">
    <source>
        <dbReference type="Proteomes" id="UP001589619"/>
    </source>
</evidence>
<dbReference type="InterPro" id="IPR007527">
    <property type="entry name" value="Znf_SWIM"/>
</dbReference>
<protein>
    <submittedName>
        <fullName evidence="4">SWIM zinc finger family protein</fullName>
    </submittedName>
</protein>
<accession>A0ABV5VZZ0</accession>
<dbReference type="Pfam" id="PF04434">
    <property type="entry name" value="SWIM"/>
    <property type="match status" value="1"/>
</dbReference>
<keyword evidence="1" id="KW-0479">Metal-binding</keyword>
<keyword evidence="1" id="KW-0863">Zinc-finger</keyword>
<evidence type="ECO:0000256" key="2">
    <source>
        <dbReference type="SAM" id="MobiDB-lite"/>
    </source>
</evidence>
<dbReference type="Proteomes" id="UP001589619">
    <property type="component" value="Unassembled WGS sequence"/>
</dbReference>
<reference evidence="4 5" key="1">
    <citation type="submission" date="2024-09" db="EMBL/GenBank/DDBJ databases">
        <authorList>
            <person name="Sun Q."/>
            <person name="Mori K."/>
        </authorList>
    </citation>
    <scope>NUCLEOTIDE SEQUENCE [LARGE SCALE GENOMIC DNA]</scope>
    <source>
        <strain evidence="4 5">JCM 12520</strain>
    </source>
</reference>
<feature type="domain" description="SWIM-type" evidence="3">
    <location>
        <begin position="59"/>
        <end position="95"/>
    </location>
</feature>
<gene>
    <name evidence="4" type="ORF">ACFFNY_19965</name>
</gene>
<comment type="caution">
    <text evidence="4">The sequence shown here is derived from an EMBL/GenBank/DDBJ whole genome shotgun (WGS) entry which is preliminary data.</text>
</comment>
<dbReference type="EMBL" id="JBHMAG010000013">
    <property type="protein sequence ID" value="MFB9753852.1"/>
    <property type="molecule type" value="Genomic_DNA"/>
</dbReference>
<dbReference type="PROSITE" id="PS50966">
    <property type="entry name" value="ZF_SWIM"/>
    <property type="match status" value="1"/>
</dbReference>
<feature type="compositionally biased region" description="Basic and acidic residues" evidence="2">
    <location>
        <begin position="112"/>
        <end position="126"/>
    </location>
</feature>
<proteinExistence type="predicted"/>
<feature type="region of interest" description="Disordered" evidence="2">
    <location>
        <begin position="112"/>
        <end position="139"/>
    </location>
</feature>
<name>A0ABV5VZZ0_9BACL</name>